<dbReference type="CDD" id="cd03351">
    <property type="entry name" value="LbH_UDP-GlcNAc_AT"/>
    <property type="match status" value="1"/>
</dbReference>
<dbReference type="SUPFAM" id="SSF51161">
    <property type="entry name" value="Trimeric LpxA-like enzymes"/>
    <property type="match status" value="1"/>
</dbReference>
<dbReference type="InterPro" id="IPR010137">
    <property type="entry name" value="Lipid_A_LpxA"/>
</dbReference>
<comment type="caution">
    <text evidence="7">The sequence shown here is derived from an EMBL/GenBank/DDBJ whole genome shotgun (WGS) entry which is preliminary data.</text>
</comment>
<keyword evidence="8" id="KW-1185">Reference proteome</keyword>
<protein>
    <submittedName>
        <fullName evidence="7">Acyl-[acyl-carrier-protein]--UDP-N-acetylglucosamine O-acyltransferase</fullName>
    </submittedName>
</protein>
<dbReference type="AlphaFoldDB" id="A0AAV8DZ53"/>
<dbReference type="Proteomes" id="UP001140206">
    <property type="component" value="Chromosome 3"/>
</dbReference>
<dbReference type="Gene3D" id="2.160.10.10">
    <property type="entry name" value="Hexapeptide repeat proteins"/>
    <property type="match status" value="1"/>
</dbReference>
<dbReference type="GO" id="GO:0016020">
    <property type="term" value="C:membrane"/>
    <property type="evidence" value="ECO:0007669"/>
    <property type="project" value="GOC"/>
</dbReference>
<evidence type="ECO:0000313" key="7">
    <source>
        <dbReference type="EMBL" id="KAJ4771518.1"/>
    </source>
</evidence>
<accession>A0AAV8DZ53</accession>
<name>A0AAV8DZ53_9POAL</name>
<keyword evidence="5" id="KW-0012">Acyltransferase</keyword>
<evidence type="ECO:0000256" key="5">
    <source>
        <dbReference type="ARBA" id="ARBA00023315"/>
    </source>
</evidence>
<keyword evidence="4" id="KW-0443">Lipid metabolism</keyword>
<feature type="domain" description="UDP N-acetylglucosamine O-acyltransferase C-terminal" evidence="6">
    <location>
        <begin position="241"/>
        <end position="332"/>
    </location>
</feature>
<sequence length="339" mass="36902">MAAPFSRLLRAFLLRKPYHLISSTQSYTFNAIASRHFHQGRLSPCSVHPTAIVHPDAVLGHGVSIGPFCTVSPFARIGNECQLHAGSHIMGRTELGDNCVLLTGAVVGADIPGQTTLGNHNVIGNYAVVGAKCQDLKYKEGDECFLQIGNNNDIREYTSIHRSSKSIDITVIGDKNLVMGSCHVAHDCKIGSNNIFANGTLLAGHVVVEDYVHTAGSVAVHQFCQIGSYSFIGGGSMISQDVPKYMMVSGSRAELRGLNLEGLRRNGFSALQVREMRKAYQKIFMASDVMNGSFEDRLSQVEKMGELADSEFVLSMVKSVRASFDLGRRGICKFRNWSG</sequence>
<evidence type="ECO:0000259" key="6">
    <source>
        <dbReference type="Pfam" id="PF13720"/>
    </source>
</evidence>
<dbReference type="Gene3D" id="1.20.1180.10">
    <property type="entry name" value="Udp N-acetylglucosamine O-acyltransferase, C-terminal domain"/>
    <property type="match status" value="1"/>
</dbReference>
<organism evidence="7 8">
    <name type="scientific">Rhynchospora pubera</name>
    <dbReference type="NCBI Taxonomy" id="906938"/>
    <lineage>
        <taxon>Eukaryota</taxon>
        <taxon>Viridiplantae</taxon>
        <taxon>Streptophyta</taxon>
        <taxon>Embryophyta</taxon>
        <taxon>Tracheophyta</taxon>
        <taxon>Spermatophyta</taxon>
        <taxon>Magnoliopsida</taxon>
        <taxon>Liliopsida</taxon>
        <taxon>Poales</taxon>
        <taxon>Cyperaceae</taxon>
        <taxon>Cyperoideae</taxon>
        <taxon>Rhynchosporeae</taxon>
        <taxon>Rhynchospora</taxon>
    </lineage>
</organism>
<evidence type="ECO:0000313" key="8">
    <source>
        <dbReference type="Proteomes" id="UP001140206"/>
    </source>
</evidence>
<dbReference type="NCBIfam" id="NF003657">
    <property type="entry name" value="PRK05289.1"/>
    <property type="match status" value="1"/>
</dbReference>
<gene>
    <name evidence="7" type="ORF">LUZ62_055775</name>
</gene>
<evidence type="ECO:0000256" key="1">
    <source>
        <dbReference type="ARBA" id="ARBA00022516"/>
    </source>
</evidence>
<dbReference type="InterPro" id="IPR029098">
    <property type="entry name" value="Acetyltransf_C"/>
</dbReference>
<dbReference type="PANTHER" id="PTHR43480:SF1">
    <property type="entry name" value="ACYL-[ACYL-CARRIER-PROTEIN]--UDP-N-ACETYLGLUCOSAMINE O-ACYLTRANSFERASE, MITOCHONDRIAL-RELATED"/>
    <property type="match status" value="1"/>
</dbReference>
<proteinExistence type="predicted"/>
<evidence type="ECO:0000256" key="4">
    <source>
        <dbReference type="ARBA" id="ARBA00023098"/>
    </source>
</evidence>
<dbReference type="PANTHER" id="PTHR43480">
    <property type="entry name" value="ACYL-[ACYL-CARRIER-PROTEIN]--UDP-N-ACETYLGLUCOSAMINE O-ACYLTRANSFERASE"/>
    <property type="match status" value="1"/>
</dbReference>
<evidence type="ECO:0000256" key="2">
    <source>
        <dbReference type="ARBA" id="ARBA00022556"/>
    </source>
</evidence>
<dbReference type="GO" id="GO:0008780">
    <property type="term" value="F:acyl-[acyl-carrier-protein]-UDP-N-acetylglucosamine O-acyltransferase activity"/>
    <property type="evidence" value="ECO:0007669"/>
    <property type="project" value="InterPro"/>
</dbReference>
<dbReference type="Pfam" id="PF00132">
    <property type="entry name" value="Hexapep"/>
    <property type="match status" value="2"/>
</dbReference>
<reference evidence="7" key="1">
    <citation type="submission" date="2022-08" db="EMBL/GenBank/DDBJ databases">
        <authorList>
            <person name="Marques A."/>
        </authorList>
    </citation>
    <scope>NUCLEOTIDE SEQUENCE</scope>
    <source>
        <strain evidence="7">RhyPub2mFocal</strain>
        <tissue evidence="7">Leaves</tissue>
    </source>
</reference>
<dbReference type="InterPro" id="IPR011004">
    <property type="entry name" value="Trimer_LpxA-like_sf"/>
</dbReference>
<dbReference type="InterPro" id="IPR037157">
    <property type="entry name" value="Acetyltransf_C_sf"/>
</dbReference>
<dbReference type="InterPro" id="IPR001451">
    <property type="entry name" value="Hexapep"/>
</dbReference>
<dbReference type="EMBL" id="JAMFTS010000003">
    <property type="protein sequence ID" value="KAJ4771518.1"/>
    <property type="molecule type" value="Genomic_DNA"/>
</dbReference>
<keyword evidence="2" id="KW-0441">Lipid A biosynthesis</keyword>
<keyword evidence="1" id="KW-0444">Lipid biosynthesis</keyword>
<keyword evidence="3" id="KW-0808">Transferase</keyword>
<dbReference type="GO" id="GO:0009245">
    <property type="term" value="P:lipid A biosynthetic process"/>
    <property type="evidence" value="ECO:0007669"/>
    <property type="project" value="UniProtKB-KW"/>
</dbReference>
<dbReference type="Pfam" id="PF13720">
    <property type="entry name" value="Acetyltransf_11"/>
    <property type="match status" value="1"/>
</dbReference>
<evidence type="ECO:0000256" key="3">
    <source>
        <dbReference type="ARBA" id="ARBA00022679"/>
    </source>
</evidence>